<accession>A0A1E5UL73</accession>
<evidence type="ECO:0000313" key="12">
    <source>
        <dbReference type="Proteomes" id="UP000095767"/>
    </source>
</evidence>
<dbReference type="STRING" id="888268.A0A1E5UL73"/>
<evidence type="ECO:0000256" key="9">
    <source>
        <dbReference type="RuleBase" id="RU363078"/>
    </source>
</evidence>
<dbReference type="GO" id="GO:0015095">
    <property type="term" value="F:magnesium ion transmembrane transporter activity"/>
    <property type="evidence" value="ECO:0007669"/>
    <property type="project" value="UniProtKB-UniRule"/>
</dbReference>
<comment type="caution">
    <text evidence="11">The sequence shown here is derived from an EMBL/GenBank/DDBJ whole genome shotgun (WGS) entry which is preliminary data.</text>
</comment>
<proteinExistence type="inferred from homology"/>
<dbReference type="PANTHER" id="PTHR12570:SF89">
    <property type="entry name" value="MAGNESIUM TRANSPORTER NIPA3-RELATED"/>
    <property type="match status" value="1"/>
</dbReference>
<dbReference type="InterPro" id="IPR003736">
    <property type="entry name" value="PAAI_dom"/>
</dbReference>
<gene>
    <name evidence="11" type="ORF">BAE44_0025345</name>
</gene>
<dbReference type="GO" id="GO:0016787">
    <property type="term" value="F:hydrolase activity"/>
    <property type="evidence" value="ECO:0007669"/>
    <property type="project" value="UniProtKB-KW"/>
</dbReference>
<evidence type="ECO:0000313" key="11">
    <source>
        <dbReference type="EMBL" id="OEL13634.1"/>
    </source>
</evidence>
<evidence type="ECO:0000256" key="5">
    <source>
        <dbReference type="ARBA" id="ARBA00022753"/>
    </source>
</evidence>
<evidence type="ECO:0000256" key="4">
    <source>
        <dbReference type="ARBA" id="ARBA00022692"/>
    </source>
</evidence>
<dbReference type="OrthoDB" id="6428174at2759"/>
<feature type="transmembrane region" description="Helical" evidence="9">
    <location>
        <begin position="292"/>
        <end position="315"/>
    </location>
</feature>
<keyword evidence="9" id="KW-1003">Cell membrane</keyword>
<evidence type="ECO:0000256" key="10">
    <source>
        <dbReference type="SAM" id="MobiDB-lite"/>
    </source>
</evidence>
<feature type="transmembrane region" description="Helical" evidence="9">
    <location>
        <begin position="191"/>
        <end position="212"/>
    </location>
</feature>
<comment type="caution">
    <text evidence="9">Lacks conserved residue(s) required for the propagation of feature annotation.</text>
</comment>
<keyword evidence="9" id="KW-0813">Transport</keyword>
<evidence type="ECO:0000256" key="7">
    <source>
        <dbReference type="ARBA" id="ARBA00023136"/>
    </source>
</evidence>
<dbReference type="InterPro" id="IPR008521">
    <property type="entry name" value="Mg_trans_NIPA"/>
</dbReference>
<dbReference type="Gene3D" id="3.10.129.10">
    <property type="entry name" value="Hotdog Thioesterase"/>
    <property type="match status" value="1"/>
</dbReference>
<feature type="region of interest" description="Disordered" evidence="10">
    <location>
        <begin position="431"/>
        <end position="459"/>
    </location>
</feature>
<keyword evidence="12" id="KW-1185">Reference proteome</keyword>
<keyword evidence="9" id="KW-0460">Magnesium</keyword>
<evidence type="ECO:0000256" key="3">
    <source>
        <dbReference type="ARBA" id="ARBA00011738"/>
    </source>
</evidence>
<dbReference type="Proteomes" id="UP000095767">
    <property type="component" value="Unassembled WGS sequence"/>
</dbReference>
<dbReference type="GO" id="GO:0005769">
    <property type="term" value="C:early endosome"/>
    <property type="evidence" value="ECO:0007669"/>
    <property type="project" value="UniProtKB-SubCell"/>
</dbReference>
<comment type="subunit">
    <text evidence="3 9">Homodimer.</text>
</comment>
<organism evidence="11 12">
    <name type="scientific">Dichanthelium oligosanthes</name>
    <dbReference type="NCBI Taxonomy" id="888268"/>
    <lineage>
        <taxon>Eukaryota</taxon>
        <taxon>Viridiplantae</taxon>
        <taxon>Streptophyta</taxon>
        <taxon>Embryophyta</taxon>
        <taxon>Tracheophyta</taxon>
        <taxon>Spermatophyta</taxon>
        <taxon>Magnoliopsida</taxon>
        <taxon>Liliopsida</taxon>
        <taxon>Poales</taxon>
        <taxon>Poaceae</taxon>
        <taxon>PACMAD clade</taxon>
        <taxon>Panicoideae</taxon>
        <taxon>Panicodae</taxon>
        <taxon>Paniceae</taxon>
        <taxon>Dichantheliinae</taxon>
        <taxon>Dichanthelium</taxon>
    </lineage>
</organism>
<keyword evidence="9" id="KW-0406">Ion transport</keyword>
<reference evidence="11 12" key="1">
    <citation type="submission" date="2016-09" db="EMBL/GenBank/DDBJ databases">
        <title>The draft genome of Dichanthelium oligosanthes: A C3 panicoid grass species.</title>
        <authorList>
            <person name="Studer A.J."/>
            <person name="Schnable J.C."/>
            <person name="Brutnell T.P."/>
        </authorList>
    </citation>
    <scope>NUCLEOTIDE SEQUENCE [LARGE SCALE GENOMIC DNA]</scope>
    <source>
        <strain evidence="12">cv. Kellogg 1175</strain>
        <tissue evidence="11">Leaf</tissue>
    </source>
</reference>
<dbReference type="InterPro" id="IPR037185">
    <property type="entry name" value="EmrE-like"/>
</dbReference>
<dbReference type="Pfam" id="PF05653">
    <property type="entry name" value="Mg_trans_NIPA"/>
    <property type="match status" value="1"/>
</dbReference>
<feature type="transmembrane region" description="Helical" evidence="9">
    <location>
        <begin position="227"/>
        <end position="249"/>
    </location>
</feature>
<keyword evidence="6 9" id="KW-1133">Transmembrane helix</keyword>
<evidence type="ECO:0000256" key="8">
    <source>
        <dbReference type="ARBA" id="ARBA00025284"/>
    </source>
</evidence>
<feature type="transmembrane region" description="Helical" evidence="9">
    <location>
        <begin position="327"/>
        <end position="348"/>
    </location>
</feature>
<dbReference type="PANTHER" id="PTHR12570">
    <property type="match status" value="1"/>
</dbReference>
<feature type="transmembrane region" description="Helical" evidence="9">
    <location>
        <begin position="261"/>
        <end position="280"/>
    </location>
</feature>
<keyword evidence="7 9" id="KW-0472">Membrane</keyword>
<protein>
    <recommendedName>
        <fullName evidence="9">Probable magnesium transporter</fullName>
    </recommendedName>
</protein>
<dbReference type="SUPFAM" id="SSF103481">
    <property type="entry name" value="Multidrug resistance efflux transporter EmrE"/>
    <property type="match status" value="1"/>
</dbReference>
<dbReference type="NCBIfam" id="TIGR00369">
    <property type="entry name" value="unchar_dom_1"/>
    <property type="match status" value="1"/>
</dbReference>
<feature type="transmembrane region" description="Helical" evidence="9">
    <location>
        <begin position="360"/>
        <end position="380"/>
    </location>
</feature>
<keyword evidence="4 9" id="KW-0812">Transmembrane</keyword>
<comment type="function">
    <text evidence="8 9">Acts as a Mg(2+) transporter. Can also transport other divalent cations such as Fe(2+), Sr(2+), Ba(2+), Mn(2+) and Co(2+) but to a much less extent than Mg(2+).</text>
</comment>
<dbReference type="AlphaFoldDB" id="A0A1E5UL73"/>
<dbReference type="CDD" id="cd03443">
    <property type="entry name" value="PaaI_thioesterase"/>
    <property type="match status" value="1"/>
</dbReference>
<dbReference type="InterPro" id="IPR029069">
    <property type="entry name" value="HotDog_dom_sf"/>
</dbReference>
<evidence type="ECO:0000256" key="1">
    <source>
        <dbReference type="ARBA" id="ARBA00004141"/>
    </source>
</evidence>
<name>A0A1E5UL73_9POAL</name>
<dbReference type="SUPFAM" id="SSF54637">
    <property type="entry name" value="Thioesterase/thiol ester dehydrase-isomerase"/>
    <property type="match status" value="1"/>
</dbReference>
<dbReference type="FunFam" id="3.10.129.10:FF:000059">
    <property type="entry name" value="Acyl-coenzyme A thioesterase 13"/>
    <property type="match status" value="1"/>
</dbReference>
<dbReference type="GO" id="GO:0005886">
    <property type="term" value="C:plasma membrane"/>
    <property type="evidence" value="ECO:0007669"/>
    <property type="project" value="UniProtKB-SubCell"/>
</dbReference>
<comment type="similarity">
    <text evidence="2 9">Belongs to the NIPA (TC 2.A.7) family.</text>
</comment>
<sequence length="459" mass="49454">MASGSHDSGGKNKSLETARRLLEETSPTDADAEAGQLPSLPSGFYDAFVLRGIRVVEALQPGTLLCHFTVPSRLLNSGGFLHGGATASLVDLVASAAFTTAGLRTRGSPLEMNISYLDAAFADEEIDIEAKVLRAGKAVGVAVVELKKKSGKIIAQARYSKYLGVGGYSYLYEPLWWIGMITMIVGEVANFAAYAFAPAILVTPLGALSIIIRHDAVLAHVMLREKLHIFGILGCVLCVVGSTTIVLHAPPERDIESVTEVWGLATEPAVIIAIAAILVYRFVPLYGQTHVMVYIGVCSLVGSISVMSVKALGIALKLTFSGTNQLIYPQTWAFTLVVISCVITQMNYLNKALDTFNTAVVSPIYYTMFTSLTILASVIMFKDWDRQNPTQIVTEMCGFVTILSGTFLLHKTKDMADGGLSTSSSFRLPTSSLVRSSKQTDNDDEGIPLRLSESFRSPH</sequence>
<evidence type="ECO:0000256" key="6">
    <source>
        <dbReference type="ARBA" id="ARBA00022989"/>
    </source>
</evidence>
<dbReference type="EMBL" id="LWDX02072735">
    <property type="protein sequence ID" value="OEL13634.1"/>
    <property type="molecule type" value="Genomic_DNA"/>
</dbReference>
<evidence type="ECO:0000256" key="2">
    <source>
        <dbReference type="ARBA" id="ARBA00007001"/>
    </source>
</evidence>
<comment type="subcellular location">
    <subcellularLocation>
        <location evidence="9">Cell membrane</location>
        <topology evidence="9">Multi-pass membrane protein</topology>
    </subcellularLocation>
    <subcellularLocation>
        <location evidence="9">Early endosome</location>
    </subcellularLocation>
    <subcellularLocation>
        <location evidence="1">Membrane</location>
        <topology evidence="1">Multi-pass membrane protein</topology>
    </subcellularLocation>
</comment>
<keyword evidence="5 9" id="KW-0967">Endosome</keyword>